<dbReference type="InterPro" id="IPR000620">
    <property type="entry name" value="EamA_dom"/>
</dbReference>
<evidence type="ECO:0000256" key="2">
    <source>
        <dbReference type="ARBA" id="ARBA00007362"/>
    </source>
</evidence>
<dbReference type="GO" id="GO:0016020">
    <property type="term" value="C:membrane"/>
    <property type="evidence" value="ECO:0007669"/>
    <property type="project" value="UniProtKB-SubCell"/>
</dbReference>
<accession>A0A562V2J0</accession>
<evidence type="ECO:0000313" key="9">
    <source>
        <dbReference type="Proteomes" id="UP000321617"/>
    </source>
</evidence>
<evidence type="ECO:0000259" key="7">
    <source>
        <dbReference type="Pfam" id="PF00892"/>
    </source>
</evidence>
<feature type="transmembrane region" description="Helical" evidence="6">
    <location>
        <begin position="253"/>
        <end position="271"/>
    </location>
</feature>
<feature type="domain" description="EamA" evidence="7">
    <location>
        <begin position="160"/>
        <end position="295"/>
    </location>
</feature>
<dbReference type="Proteomes" id="UP000321617">
    <property type="component" value="Unassembled WGS sequence"/>
</dbReference>
<feature type="transmembrane region" description="Helical" evidence="6">
    <location>
        <begin position="277"/>
        <end position="295"/>
    </location>
</feature>
<dbReference type="InterPro" id="IPR050638">
    <property type="entry name" value="AA-Vitamin_Transporters"/>
</dbReference>
<sequence>MTIDPAGPRRLWNDWRVRFALLSTVWGFSFLLIKLGTESFSPLQVSLGRIAAGAGVLLVATAVRRDRLPRGLRVWIHLAVAGFLLNTLPFTLFGYAELRISSTLAGICNATTPLWGMLVGLVALSEDRPTRRRAAGLGVGFVGVLTVLGIWQGFAGQDLTGTVLALVASASYAVGWAYLRRTLPDTGHSNLSMAAAQLTAATAQLVLLVPFATDVPTAVSARAVAAVLVLGVLGTGVAFLMQYRLVIEVGPTVSQTVTYFIPLVAAVAGVTLLGEELAWSTPVGAVIVLVGAAMIQTGRRGPVVTTSATPATPGTR</sequence>
<evidence type="ECO:0000256" key="4">
    <source>
        <dbReference type="ARBA" id="ARBA00022989"/>
    </source>
</evidence>
<feature type="transmembrane region" description="Helical" evidence="6">
    <location>
        <begin position="102"/>
        <end position="124"/>
    </location>
</feature>
<evidence type="ECO:0000256" key="3">
    <source>
        <dbReference type="ARBA" id="ARBA00022692"/>
    </source>
</evidence>
<organism evidence="8 9">
    <name type="scientific">Stackebrandtia albiflava</name>
    <dbReference type="NCBI Taxonomy" id="406432"/>
    <lineage>
        <taxon>Bacteria</taxon>
        <taxon>Bacillati</taxon>
        <taxon>Actinomycetota</taxon>
        <taxon>Actinomycetes</taxon>
        <taxon>Glycomycetales</taxon>
        <taxon>Glycomycetaceae</taxon>
        <taxon>Stackebrandtia</taxon>
    </lineage>
</organism>
<gene>
    <name evidence="8" type="ORF">LX16_2800</name>
</gene>
<dbReference type="InterPro" id="IPR037185">
    <property type="entry name" value="EmrE-like"/>
</dbReference>
<feature type="transmembrane region" description="Helical" evidence="6">
    <location>
        <begin position="160"/>
        <end position="179"/>
    </location>
</feature>
<evidence type="ECO:0000256" key="6">
    <source>
        <dbReference type="SAM" id="Phobius"/>
    </source>
</evidence>
<keyword evidence="9" id="KW-1185">Reference proteome</keyword>
<dbReference type="OrthoDB" id="5242975at2"/>
<feature type="transmembrane region" description="Helical" evidence="6">
    <location>
        <begin position="75"/>
        <end position="96"/>
    </location>
</feature>
<name>A0A562V2J0_9ACTN</name>
<comment type="subcellular location">
    <subcellularLocation>
        <location evidence="1">Membrane</location>
        <topology evidence="1">Multi-pass membrane protein</topology>
    </subcellularLocation>
</comment>
<proteinExistence type="inferred from homology"/>
<comment type="similarity">
    <text evidence="2">Belongs to the EamA transporter family.</text>
</comment>
<comment type="caution">
    <text evidence="8">The sequence shown here is derived from an EMBL/GenBank/DDBJ whole genome shotgun (WGS) entry which is preliminary data.</text>
</comment>
<evidence type="ECO:0000256" key="5">
    <source>
        <dbReference type="ARBA" id="ARBA00023136"/>
    </source>
</evidence>
<feature type="transmembrane region" description="Helical" evidence="6">
    <location>
        <begin position="136"/>
        <end position="154"/>
    </location>
</feature>
<dbReference type="AlphaFoldDB" id="A0A562V2J0"/>
<keyword evidence="3 6" id="KW-0812">Transmembrane</keyword>
<dbReference type="PANTHER" id="PTHR32322:SF9">
    <property type="entry name" value="AMINO-ACID METABOLITE EFFLUX PUMP-RELATED"/>
    <property type="match status" value="1"/>
</dbReference>
<dbReference type="SUPFAM" id="SSF103481">
    <property type="entry name" value="Multidrug resistance efflux transporter EmrE"/>
    <property type="match status" value="2"/>
</dbReference>
<feature type="transmembrane region" description="Helical" evidence="6">
    <location>
        <begin position="43"/>
        <end position="63"/>
    </location>
</feature>
<feature type="transmembrane region" description="Helical" evidence="6">
    <location>
        <begin position="219"/>
        <end position="241"/>
    </location>
</feature>
<evidence type="ECO:0000256" key="1">
    <source>
        <dbReference type="ARBA" id="ARBA00004141"/>
    </source>
</evidence>
<keyword evidence="4 6" id="KW-1133">Transmembrane helix</keyword>
<feature type="transmembrane region" description="Helical" evidence="6">
    <location>
        <begin position="191"/>
        <end position="213"/>
    </location>
</feature>
<dbReference type="Pfam" id="PF00892">
    <property type="entry name" value="EamA"/>
    <property type="match status" value="2"/>
</dbReference>
<dbReference type="RefSeq" id="WP_147138869.1">
    <property type="nucleotide sequence ID" value="NZ_BAABIJ010000002.1"/>
</dbReference>
<evidence type="ECO:0000313" key="8">
    <source>
        <dbReference type="EMBL" id="TWJ12053.1"/>
    </source>
</evidence>
<feature type="transmembrane region" description="Helical" evidence="6">
    <location>
        <begin position="19"/>
        <end position="37"/>
    </location>
</feature>
<reference evidence="8 9" key="1">
    <citation type="journal article" date="2013" name="Stand. Genomic Sci.">
        <title>Genomic Encyclopedia of Type Strains, Phase I: The one thousand microbial genomes (KMG-I) project.</title>
        <authorList>
            <person name="Kyrpides N.C."/>
            <person name="Woyke T."/>
            <person name="Eisen J.A."/>
            <person name="Garrity G."/>
            <person name="Lilburn T.G."/>
            <person name="Beck B.J."/>
            <person name="Whitman W.B."/>
            <person name="Hugenholtz P."/>
            <person name="Klenk H.P."/>
        </authorList>
    </citation>
    <scope>NUCLEOTIDE SEQUENCE [LARGE SCALE GENOMIC DNA]</scope>
    <source>
        <strain evidence="8 9">DSM 45044</strain>
    </source>
</reference>
<feature type="domain" description="EamA" evidence="7">
    <location>
        <begin position="20"/>
        <end position="148"/>
    </location>
</feature>
<protein>
    <submittedName>
        <fullName evidence="8">Drug/metabolite transporter (DMT)-like permease</fullName>
    </submittedName>
</protein>
<dbReference type="PANTHER" id="PTHR32322">
    <property type="entry name" value="INNER MEMBRANE TRANSPORTER"/>
    <property type="match status" value="1"/>
</dbReference>
<keyword evidence="5 6" id="KW-0472">Membrane</keyword>
<dbReference type="EMBL" id="VLLL01000006">
    <property type="protein sequence ID" value="TWJ12053.1"/>
    <property type="molecule type" value="Genomic_DNA"/>
</dbReference>